<dbReference type="PANTHER" id="PTHR34824">
    <property type="entry name" value="HEAT-INDUCIBLE TRANSCRIPTION REPRESSOR HRCA"/>
    <property type="match status" value="1"/>
</dbReference>
<comment type="function">
    <text evidence="5">Negative regulator of class I heat shock genes (grpE-dnaK-dnaJ and groELS operons). Prevents heat-shock induction of these operons.</text>
</comment>
<dbReference type="Pfam" id="PF03444">
    <property type="entry name" value="WHD_HrcA"/>
    <property type="match status" value="1"/>
</dbReference>
<evidence type="ECO:0000259" key="7">
    <source>
        <dbReference type="Pfam" id="PF03444"/>
    </source>
</evidence>
<evidence type="ECO:0000256" key="5">
    <source>
        <dbReference type="HAMAP-Rule" id="MF_00081"/>
    </source>
</evidence>
<dbReference type="Gene3D" id="3.30.390.60">
    <property type="entry name" value="Heat-inducible transcription repressor hrca homolog, domain 3"/>
    <property type="match status" value="1"/>
</dbReference>
<dbReference type="HAMAP" id="MF_00081">
    <property type="entry name" value="HrcA"/>
    <property type="match status" value="1"/>
</dbReference>
<dbReference type="InterPro" id="IPR005104">
    <property type="entry name" value="WHTH_HrcA_DNA-bd"/>
</dbReference>
<gene>
    <name evidence="5" type="primary">hrcA</name>
    <name evidence="8" type="ORF">SAMN02746064_00319</name>
</gene>
<dbReference type="RefSeq" id="WP_073269304.1">
    <property type="nucleotide sequence ID" value="NZ_FQTU01000001.1"/>
</dbReference>
<keyword evidence="3 5" id="KW-0346">Stress response</keyword>
<dbReference type="EMBL" id="FQTU01000001">
    <property type="protein sequence ID" value="SHE33629.1"/>
    <property type="molecule type" value="Genomic_DNA"/>
</dbReference>
<evidence type="ECO:0000313" key="8">
    <source>
        <dbReference type="EMBL" id="SHE33629.1"/>
    </source>
</evidence>
<evidence type="ECO:0000256" key="1">
    <source>
        <dbReference type="ARBA" id="ARBA00022491"/>
    </source>
</evidence>
<dbReference type="AlphaFoldDB" id="A0A1M4SN79"/>
<evidence type="ECO:0000256" key="4">
    <source>
        <dbReference type="ARBA" id="ARBA00023163"/>
    </source>
</evidence>
<evidence type="ECO:0000256" key="2">
    <source>
        <dbReference type="ARBA" id="ARBA00023015"/>
    </source>
</evidence>
<sequence>MDDKRERKLKILNSIIRDYIETAEPIGSRTIAKKYNLGISAATIRNEMSDLEEMGLLIQPHTSAGRIPSQKAYRLYVDELMKISNLNQGLKNEIRDGYSQYVEEIDKAIKHTAKVIAQLTSYTSIVSLPEMDTLNCKHVQLVPIEDERVLMVVVTKENIIKNYELKLSKTVVDGELNKLNNILNHIVKGSSFENIGKDLTQKINDLTLKENELLQEVVPMFKEVLLNRKENSVYSNGVTNILNYPEFFDIVKAKGFLDLIEKKNKIAELLTQVSKGSLNIIIGSENTVNEFKECSLITATYSLNGKNIGSIGVVGPVRMNYDYVVSVMNFLSSELNKQLNKEEIAKGDDFE</sequence>
<comment type="similarity">
    <text evidence="5">Belongs to the HrcA family.</text>
</comment>
<evidence type="ECO:0000313" key="9">
    <source>
        <dbReference type="Proteomes" id="UP000184251"/>
    </source>
</evidence>
<feature type="domain" description="Winged helix-turn-helix transcription repressor HrcA DNA-binding" evidence="7">
    <location>
        <begin position="10"/>
        <end position="75"/>
    </location>
</feature>
<dbReference type="Gene3D" id="1.10.10.10">
    <property type="entry name" value="Winged helix-like DNA-binding domain superfamily/Winged helix DNA-binding domain"/>
    <property type="match status" value="1"/>
</dbReference>
<feature type="domain" description="Heat-inducible transcription repressor HrcA C-terminal" evidence="6">
    <location>
        <begin position="106"/>
        <end position="325"/>
    </location>
</feature>
<dbReference type="InterPro" id="IPR036390">
    <property type="entry name" value="WH_DNA-bd_sf"/>
</dbReference>
<keyword evidence="4 5" id="KW-0804">Transcription</keyword>
<keyword evidence="2 5" id="KW-0805">Transcription regulation</keyword>
<accession>A0A1M4SN79</accession>
<dbReference type="OrthoDB" id="9783139at2"/>
<dbReference type="InterPro" id="IPR036388">
    <property type="entry name" value="WH-like_DNA-bd_sf"/>
</dbReference>
<evidence type="ECO:0000259" key="6">
    <source>
        <dbReference type="Pfam" id="PF01628"/>
    </source>
</evidence>
<dbReference type="Pfam" id="PF01628">
    <property type="entry name" value="HrcA"/>
    <property type="match status" value="1"/>
</dbReference>
<protein>
    <recommendedName>
        <fullName evidence="5">Heat-inducible transcription repressor HrcA</fullName>
    </recommendedName>
</protein>
<dbReference type="Proteomes" id="UP000184251">
    <property type="component" value="Unassembled WGS sequence"/>
</dbReference>
<keyword evidence="1 5" id="KW-0678">Repressor</keyword>
<dbReference type="NCBIfam" id="TIGR00331">
    <property type="entry name" value="hrcA"/>
    <property type="match status" value="1"/>
</dbReference>
<dbReference type="SUPFAM" id="SSF46785">
    <property type="entry name" value="Winged helix' DNA-binding domain"/>
    <property type="match status" value="1"/>
</dbReference>
<dbReference type="Gene3D" id="3.30.450.40">
    <property type="match status" value="1"/>
</dbReference>
<dbReference type="GO" id="GO:0003677">
    <property type="term" value="F:DNA binding"/>
    <property type="evidence" value="ECO:0007669"/>
    <property type="project" value="InterPro"/>
</dbReference>
<dbReference type="InterPro" id="IPR021153">
    <property type="entry name" value="HrcA_C"/>
</dbReference>
<dbReference type="InterPro" id="IPR029016">
    <property type="entry name" value="GAF-like_dom_sf"/>
</dbReference>
<proteinExistence type="inferred from homology"/>
<dbReference type="STRING" id="1120975.SAMN02746064_00319"/>
<organism evidence="8 9">
    <name type="scientific">Alkalibacter saccharofermentans DSM 14828</name>
    <dbReference type="NCBI Taxonomy" id="1120975"/>
    <lineage>
        <taxon>Bacteria</taxon>
        <taxon>Bacillati</taxon>
        <taxon>Bacillota</taxon>
        <taxon>Clostridia</taxon>
        <taxon>Eubacteriales</taxon>
        <taxon>Eubacteriaceae</taxon>
        <taxon>Alkalibacter</taxon>
    </lineage>
</organism>
<reference evidence="8 9" key="1">
    <citation type="submission" date="2016-11" db="EMBL/GenBank/DDBJ databases">
        <authorList>
            <person name="Jaros S."/>
            <person name="Januszkiewicz K."/>
            <person name="Wedrychowicz H."/>
        </authorList>
    </citation>
    <scope>NUCLEOTIDE SEQUENCE [LARGE SCALE GENOMIC DNA]</scope>
    <source>
        <strain evidence="8 9">DSM 14828</strain>
    </source>
</reference>
<dbReference type="PIRSF" id="PIRSF005485">
    <property type="entry name" value="HrcA"/>
    <property type="match status" value="1"/>
</dbReference>
<keyword evidence="9" id="KW-1185">Reference proteome</keyword>
<dbReference type="InterPro" id="IPR023120">
    <property type="entry name" value="WHTH_transcript_rep_HrcA_IDD"/>
</dbReference>
<dbReference type="SUPFAM" id="SSF55781">
    <property type="entry name" value="GAF domain-like"/>
    <property type="match status" value="1"/>
</dbReference>
<dbReference type="GO" id="GO:0045892">
    <property type="term" value="P:negative regulation of DNA-templated transcription"/>
    <property type="evidence" value="ECO:0007669"/>
    <property type="project" value="UniProtKB-UniRule"/>
</dbReference>
<name>A0A1M4SN79_9FIRM</name>
<dbReference type="PANTHER" id="PTHR34824:SF1">
    <property type="entry name" value="HEAT-INDUCIBLE TRANSCRIPTION REPRESSOR HRCA"/>
    <property type="match status" value="1"/>
</dbReference>
<evidence type="ECO:0000256" key="3">
    <source>
        <dbReference type="ARBA" id="ARBA00023016"/>
    </source>
</evidence>
<dbReference type="InterPro" id="IPR002571">
    <property type="entry name" value="HrcA"/>
</dbReference>